<dbReference type="InterPro" id="IPR003738">
    <property type="entry name" value="SRAP"/>
</dbReference>
<dbReference type="GO" id="GO:0003697">
    <property type="term" value="F:single-stranded DNA binding"/>
    <property type="evidence" value="ECO:0007669"/>
    <property type="project" value="InterPro"/>
</dbReference>
<dbReference type="PANTHER" id="PTHR13604:SF0">
    <property type="entry name" value="ABASIC SITE PROCESSING PROTEIN HMCES"/>
    <property type="match status" value="1"/>
</dbReference>
<evidence type="ECO:0000256" key="7">
    <source>
        <dbReference type="ARBA" id="ARBA00023239"/>
    </source>
</evidence>
<evidence type="ECO:0000256" key="6">
    <source>
        <dbReference type="ARBA" id="ARBA00023125"/>
    </source>
</evidence>
<keyword evidence="6" id="KW-0238">DNA-binding</keyword>
<evidence type="ECO:0000256" key="5">
    <source>
        <dbReference type="ARBA" id="ARBA00023124"/>
    </source>
</evidence>
<keyword evidence="3" id="KW-0227">DNA damage</keyword>
<feature type="region of interest" description="Disordered" evidence="9">
    <location>
        <begin position="224"/>
        <end position="248"/>
    </location>
</feature>
<dbReference type="GO" id="GO:0008233">
    <property type="term" value="F:peptidase activity"/>
    <property type="evidence" value="ECO:0007669"/>
    <property type="project" value="UniProtKB-KW"/>
</dbReference>
<keyword evidence="11" id="KW-1185">Reference proteome</keyword>
<sequence>MCGRLVGVKTKQGMEYRLQMLADPAYWAWVNRFWAEFDQRIRVGNYNAGPMQELPIIREQLIEGEPQGSVDMALWGLLPVWAKEKKQAVRAFNARSETAAEKPTFRSAYKKQRALIPASGYYEWQKLDAKNKQPFYIYPEAGEVLFFAGLYEWWQEDKDNPDSWILSTTILTAAASDDMAVIHDRMPIVMPPEMGRDWIDSTQTDPIAVTAMLDEAVARMPGTLTTRPVGPEVGNIRNNGPELIESRV</sequence>
<keyword evidence="4 8" id="KW-0378">Hydrolase</keyword>
<dbReference type="GO" id="GO:0016829">
    <property type="term" value="F:lyase activity"/>
    <property type="evidence" value="ECO:0007669"/>
    <property type="project" value="UniProtKB-KW"/>
</dbReference>
<keyword evidence="2 8" id="KW-0645">Protease</keyword>
<dbReference type="OrthoDB" id="9782620at2"/>
<comment type="similarity">
    <text evidence="1 8">Belongs to the SOS response-associated peptidase family.</text>
</comment>
<dbReference type="SUPFAM" id="SSF143081">
    <property type="entry name" value="BB1717-like"/>
    <property type="match status" value="1"/>
</dbReference>
<reference evidence="10 11" key="1">
    <citation type="journal article" date="2015" name="Genome Announc.">
        <title>Complete Genome Sequencing of Protease-Producing Novel Arthrobacter sp. Strain IHBB 11108 Using PacBio Single-Molecule Real-Time Sequencing Technology.</title>
        <authorList>
            <person name="Kiran S."/>
            <person name="Swarnkar M.K."/>
            <person name="Pal M."/>
            <person name="Thakur R."/>
            <person name="Tewari R."/>
            <person name="Singh A.K."/>
            <person name="Gulati A."/>
        </authorList>
    </citation>
    <scope>NUCLEOTIDE SEQUENCE [LARGE SCALE GENOMIC DNA]</scope>
    <source>
        <strain evidence="10 11">IHBB 11108</strain>
    </source>
</reference>
<accession>A0A0D4C1F7</accession>
<dbReference type="EC" id="3.4.-.-" evidence="8"/>
<dbReference type="Gene3D" id="3.90.1680.10">
    <property type="entry name" value="SOS response associated peptidase-like"/>
    <property type="match status" value="1"/>
</dbReference>
<evidence type="ECO:0000313" key="10">
    <source>
        <dbReference type="EMBL" id="AJT42433.1"/>
    </source>
</evidence>
<name>A0A0D4C1F7_9MICC</name>
<protein>
    <recommendedName>
        <fullName evidence="8">Abasic site processing protein</fullName>
        <ecNumber evidence="8">3.4.-.-</ecNumber>
    </recommendedName>
</protein>
<dbReference type="Proteomes" id="UP000061839">
    <property type="component" value="Chromosome"/>
</dbReference>
<dbReference type="EMBL" id="CP011005">
    <property type="protein sequence ID" value="AJT42433.1"/>
    <property type="molecule type" value="Genomic_DNA"/>
</dbReference>
<evidence type="ECO:0000256" key="4">
    <source>
        <dbReference type="ARBA" id="ARBA00022801"/>
    </source>
</evidence>
<proteinExistence type="inferred from homology"/>
<dbReference type="KEGG" id="ari:UM93_14695"/>
<keyword evidence="5" id="KW-0190">Covalent protein-DNA linkage</keyword>
<dbReference type="HOGENOM" id="CLU_035990_6_2_11"/>
<gene>
    <name evidence="10" type="ORF">UM93_14695</name>
</gene>
<dbReference type="RefSeq" id="WP_045076286.1">
    <property type="nucleotide sequence ID" value="NZ_CP011005.1"/>
</dbReference>
<dbReference type="GO" id="GO:0006508">
    <property type="term" value="P:proteolysis"/>
    <property type="evidence" value="ECO:0007669"/>
    <property type="project" value="UniProtKB-KW"/>
</dbReference>
<dbReference type="GO" id="GO:0106300">
    <property type="term" value="P:protein-DNA covalent cross-linking repair"/>
    <property type="evidence" value="ECO:0007669"/>
    <property type="project" value="InterPro"/>
</dbReference>
<evidence type="ECO:0000256" key="2">
    <source>
        <dbReference type="ARBA" id="ARBA00022670"/>
    </source>
</evidence>
<dbReference type="PATRIC" id="fig|1618207.4.peg.2994"/>
<dbReference type="PANTHER" id="PTHR13604">
    <property type="entry name" value="DC12-RELATED"/>
    <property type="match status" value="1"/>
</dbReference>
<dbReference type="AlphaFoldDB" id="A0A0D4C1F7"/>
<evidence type="ECO:0000256" key="9">
    <source>
        <dbReference type="SAM" id="MobiDB-lite"/>
    </source>
</evidence>
<evidence type="ECO:0000256" key="1">
    <source>
        <dbReference type="ARBA" id="ARBA00008136"/>
    </source>
</evidence>
<organism evidence="10 11">
    <name type="scientific">Psychromicrobium lacuslunae</name>
    <dbReference type="NCBI Taxonomy" id="1618207"/>
    <lineage>
        <taxon>Bacteria</taxon>
        <taxon>Bacillati</taxon>
        <taxon>Actinomycetota</taxon>
        <taxon>Actinomycetes</taxon>
        <taxon>Micrococcales</taxon>
        <taxon>Micrococcaceae</taxon>
        <taxon>Psychromicrobium</taxon>
    </lineage>
</organism>
<dbReference type="InterPro" id="IPR036590">
    <property type="entry name" value="SRAP-like"/>
</dbReference>
<evidence type="ECO:0000256" key="3">
    <source>
        <dbReference type="ARBA" id="ARBA00022763"/>
    </source>
</evidence>
<evidence type="ECO:0000256" key="8">
    <source>
        <dbReference type="RuleBase" id="RU364100"/>
    </source>
</evidence>
<evidence type="ECO:0000313" key="11">
    <source>
        <dbReference type="Proteomes" id="UP000061839"/>
    </source>
</evidence>
<dbReference type="Pfam" id="PF02586">
    <property type="entry name" value="SRAP"/>
    <property type="match status" value="1"/>
</dbReference>
<dbReference type="STRING" id="1618207.UM93_14695"/>
<keyword evidence="7" id="KW-0456">Lyase</keyword>